<name>A0A9X4AKX6_9BACI</name>
<feature type="transmembrane region" description="Helical" evidence="6">
    <location>
        <begin position="69"/>
        <end position="89"/>
    </location>
</feature>
<dbReference type="InterPro" id="IPR050638">
    <property type="entry name" value="AA-Vitamin_Transporters"/>
</dbReference>
<comment type="caution">
    <text evidence="8">The sequence shown here is derived from an EMBL/GenBank/DDBJ whole genome shotgun (WGS) entry which is preliminary data.</text>
</comment>
<feature type="transmembrane region" description="Helical" evidence="6">
    <location>
        <begin position="182"/>
        <end position="201"/>
    </location>
</feature>
<dbReference type="Pfam" id="PF00892">
    <property type="entry name" value="EamA"/>
    <property type="match status" value="2"/>
</dbReference>
<comment type="subcellular location">
    <subcellularLocation>
        <location evidence="1">Endomembrane system</location>
        <topology evidence="1">Multi-pass membrane protein</topology>
    </subcellularLocation>
</comment>
<protein>
    <submittedName>
        <fullName evidence="8">DMT family transporter</fullName>
    </submittedName>
</protein>
<dbReference type="RefSeq" id="WP_272435524.1">
    <property type="nucleotide sequence ID" value="NZ_JAMQKB010000002.1"/>
</dbReference>
<dbReference type="EMBL" id="JAMQKB010000002">
    <property type="protein sequence ID" value="MDC3423772.1"/>
    <property type="molecule type" value="Genomic_DNA"/>
</dbReference>
<reference evidence="8" key="1">
    <citation type="submission" date="2022-06" db="EMBL/GenBank/DDBJ databases">
        <title>Aquibacillus sp. a new bacterium isolated from soil saline samples.</title>
        <authorList>
            <person name="Galisteo C."/>
            <person name="De La Haba R."/>
            <person name="Sanchez-Porro C."/>
            <person name="Ventosa A."/>
        </authorList>
    </citation>
    <scope>NUCLEOTIDE SEQUENCE</scope>
    <source>
        <strain evidence="8">3ASR75-11</strain>
    </source>
</reference>
<feature type="transmembrane region" description="Helical" evidence="6">
    <location>
        <begin position="125"/>
        <end position="144"/>
    </location>
</feature>
<organism evidence="8 9">
    <name type="scientific">Terrihalobacillus insolitus</name>
    <dbReference type="NCBI Taxonomy" id="2950438"/>
    <lineage>
        <taxon>Bacteria</taxon>
        <taxon>Bacillati</taxon>
        <taxon>Bacillota</taxon>
        <taxon>Bacilli</taxon>
        <taxon>Bacillales</taxon>
        <taxon>Bacillaceae</taxon>
        <taxon>Terrihalobacillus</taxon>
    </lineage>
</organism>
<gene>
    <name evidence="8" type="ORF">NC797_04520</name>
</gene>
<evidence type="ECO:0000313" key="9">
    <source>
        <dbReference type="Proteomes" id="UP001145050"/>
    </source>
</evidence>
<evidence type="ECO:0000256" key="5">
    <source>
        <dbReference type="ARBA" id="ARBA00023136"/>
    </source>
</evidence>
<dbReference type="InterPro" id="IPR037185">
    <property type="entry name" value="EmrE-like"/>
</dbReference>
<feature type="transmembrane region" description="Helical" evidence="6">
    <location>
        <begin position="269"/>
        <end position="285"/>
    </location>
</feature>
<feature type="transmembrane region" description="Helical" evidence="6">
    <location>
        <begin position="38"/>
        <end position="57"/>
    </location>
</feature>
<evidence type="ECO:0000313" key="8">
    <source>
        <dbReference type="EMBL" id="MDC3423772.1"/>
    </source>
</evidence>
<dbReference type="Proteomes" id="UP001145050">
    <property type="component" value="Unassembled WGS sequence"/>
</dbReference>
<proteinExistence type="inferred from homology"/>
<accession>A0A9X4AKX6</accession>
<feature type="transmembrane region" description="Helical" evidence="6">
    <location>
        <begin position="95"/>
        <end position="116"/>
    </location>
</feature>
<keyword evidence="4 6" id="KW-1133">Transmembrane helix</keyword>
<evidence type="ECO:0000256" key="4">
    <source>
        <dbReference type="ARBA" id="ARBA00022989"/>
    </source>
</evidence>
<feature type="transmembrane region" description="Helical" evidence="6">
    <location>
        <begin position="213"/>
        <end position="232"/>
    </location>
</feature>
<dbReference type="SUPFAM" id="SSF103481">
    <property type="entry name" value="Multidrug resistance efflux transporter EmrE"/>
    <property type="match status" value="2"/>
</dbReference>
<evidence type="ECO:0000256" key="6">
    <source>
        <dbReference type="SAM" id="Phobius"/>
    </source>
</evidence>
<feature type="transmembrane region" description="Helical" evidence="6">
    <location>
        <begin position="244"/>
        <end position="263"/>
    </location>
</feature>
<evidence type="ECO:0000256" key="3">
    <source>
        <dbReference type="ARBA" id="ARBA00022692"/>
    </source>
</evidence>
<dbReference type="Gene3D" id="1.10.3730.20">
    <property type="match status" value="1"/>
</dbReference>
<keyword evidence="5 6" id="KW-0472">Membrane</keyword>
<dbReference type="InterPro" id="IPR000620">
    <property type="entry name" value="EamA_dom"/>
</dbReference>
<comment type="similarity">
    <text evidence="2">Belongs to the EamA transporter family.</text>
</comment>
<feature type="domain" description="EamA" evidence="7">
    <location>
        <begin position="153"/>
        <end position="285"/>
    </location>
</feature>
<feature type="transmembrane region" description="Helical" evidence="6">
    <location>
        <begin position="150"/>
        <end position="170"/>
    </location>
</feature>
<evidence type="ECO:0000259" key="7">
    <source>
        <dbReference type="Pfam" id="PF00892"/>
    </source>
</evidence>
<evidence type="ECO:0000256" key="2">
    <source>
        <dbReference type="ARBA" id="ARBA00007362"/>
    </source>
</evidence>
<keyword evidence="9" id="KW-1185">Reference proteome</keyword>
<dbReference type="PANTHER" id="PTHR32322">
    <property type="entry name" value="INNER MEMBRANE TRANSPORTER"/>
    <property type="match status" value="1"/>
</dbReference>
<keyword evidence="3 6" id="KW-0812">Transmembrane</keyword>
<evidence type="ECO:0000256" key="1">
    <source>
        <dbReference type="ARBA" id="ARBA00004127"/>
    </source>
</evidence>
<sequence length="303" mass="33282">MKRAYIFILIGASLWGTISWFVKHLYALGFTPMEVVTLRVWTTAIVLVLFYSITSPNTLKLKSIKDIRYFLGTGIISIVFFNFCLFTAIQLSTVPVATALLYTAPAFVSIFSYFLFGESFTKNKVIALIATLVGTSFIVGLFPVSEQSLGVSTILIGLGSGLGYALYSVFSKYALKKYSSNSVTVHTFIVSSIFLTPFFSFGDKGTSIMDPMVLFYAFGLGLFPTAIAYLIYTNGLHFVEASRASILTTVEPVVASIIGVFVFQESFGLFQAIGMVLILSAVYLVQAKQKDKAIDYAEMRENG</sequence>
<feature type="domain" description="EamA" evidence="7">
    <location>
        <begin position="3"/>
        <end position="139"/>
    </location>
</feature>
<dbReference type="AlphaFoldDB" id="A0A9X4AKX6"/>
<dbReference type="PANTHER" id="PTHR32322:SF2">
    <property type="entry name" value="EAMA DOMAIN-CONTAINING PROTEIN"/>
    <property type="match status" value="1"/>
</dbReference>
<dbReference type="GO" id="GO:0016020">
    <property type="term" value="C:membrane"/>
    <property type="evidence" value="ECO:0007669"/>
    <property type="project" value="UniProtKB-SubCell"/>
</dbReference>
<feature type="transmembrane region" description="Helical" evidence="6">
    <location>
        <begin position="5"/>
        <end position="26"/>
    </location>
</feature>